<protein>
    <submittedName>
        <fullName evidence="1">Uncharacterized protein</fullName>
    </submittedName>
</protein>
<reference evidence="1" key="2">
    <citation type="submission" date="2021-12" db="EMBL/GenBank/DDBJ databases">
        <title>Resequencing data analysis of finger millet.</title>
        <authorList>
            <person name="Hatakeyama M."/>
            <person name="Aluri S."/>
            <person name="Balachadran M.T."/>
            <person name="Sivarajan S.R."/>
            <person name="Poveda L."/>
            <person name="Shimizu-Inatsugi R."/>
            <person name="Schlapbach R."/>
            <person name="Sreeman S.M."/>
            <person name="Shimizu K.K."/>
        </authorList>
    </citation>
    <scope>NUCLEOTIDE SEQUENCE</scope>
</reference>
<name>A0AAV5CT60_ELECO</name>
<reference evidence="1" key="1">
    <citation type="journal article" date="2018" name="DNA Res.">
        <title>Multiple hybrid de novo genome assembly of finger millet, an orphan allotetraploid crop.</title>
        <authorList>
            <person name="Hatakeyama M."/>
            <person name="Aluri S."/>
            <person name="Balachadran M.T."/>
            <person name="Sivarajan S.R."/>
            <person name="Patrignani A."/>
            <person name="Gruter S."/>
            <person name="Poveda L."/>
            <person name="Shimizu-Inatsugi R."/>
            <person name="Baeten J."/>
            <person name="Francoijs K.J."/>
            <person name="Nataraja K.N."/>
            <person name="Reddy Y.A.N."/>
            <person name="Phadnis S."/>
            <person name="Ravikumar R.L."/>
            <person name="Schlapbach R."/>
            <person name="Sreeman S.M."/>
            <person name="Shimizu K.K."/>
        </authorList>
    </citation>
    <scope>NUCLEOTIDE SEQUENCE</scope>
</reference>
<comment type="caution">
    <text evidence="1">The sequence shown here is derived from an EMBL/GenBank/DDBJ whole genome shotgun (WGS) entry which is preliminary data.</text>
</comment>
<sequence length="126" mass="14425">MDVFVEILLQVANPFREDPSFRPVPRAVTKQPQWRIASVDGAVVLGHQVRHGISSYDPHRMRNLERQCNYASLILVNALFLGFPARTDDGALLCSWVRNLRVRTRQKYGNCTLREIHVNSSKPVIE</sequence>
<keyword evidence="2" id="KW-1185">Reference proteome</keyword>
<organism evidence="1 2">
    <name type="scientific">Eleusine coracana subsp. coracana</name>
    <dbReference type="NCBI Taxonomy" id="191504"/>
    <lineage>
        <taxon>Eukaryota</taxon>
        <taxon>Viridiplantae</taxon>
        <taxon>Streptophyta</taxon>
        <taxon>Embryophyta</taxon>
        <taxon>Tracheophyta</taxon>
        <taxon>Spermatophyta</taxon>
        <taxon>Magnoliopsida</taxon>
        <taxon>Liliopsida</taxon>
        <taxon>Poales</taxon>
        <taxon>Poaceae</taxon>
        <taxon>PACMAD clade</taxon>
        <taxon>Chloridoideae</taxon>
        <taxon>Cynodonteae</taxon>
        <taxon>Eleusininae</taxon>
        <taxon>Eleusine</taxon>
    </lineage>
</organism>
<proteinExistence type="predicted"/>
<dbReference type="AlphaFoldDB" id="A0AAV5CT60"/>
<evidence type="ECO:0000313" key="1">
    <source>
        <dbReference type="EMBL" id="GJN01308.1"/>
    </source>
</evidence>
<accession>A0AAV5CT60</accession>
<gene>
    <name evidence="1" type="primary">ga18565</name>
    <name evidence="1" type="ORF">PR202_ga18565</name>
</gene>
<dbReference type="EMBL" id="BQKI01000009">
    <property type="protein sequence ID" value="GJN01308.1"/>
    <property type="molecule type" value="Genomic_DNA"/>
</dbReference>
<evidence type="ECO:0000313" key="2">
    <source>
        <dbReference type="Proteomes" id="UP001054889"/>
    </source>
</evidence>
<dbReference type="Proteomes" id="UP001054889">
    <property type="component" value="Unassembled WGS sequence"/>
</dbReference>